<organism evidence="2 3">
    <name type="scientific">Halolamina salifodinae</name>
    <dbReference type="NCBI Taxonomy" id="1202767"/>
    <lineage>
        <taxon>Archaea</taxon>
        <taxon>Methanobacteriati</taxon>
        <taxon>Methanobacteriota</taxon>
        <taxon>Stenosarchaea group</taxon>
        <taxon>Halobacteria</taxon>
        <taxon>Halobacteriales</taxon>
        <taxon>Haloferacaceae</taxon>
    </lineage>
</organism>
<dbReference type="EMBL" id="JAGGLC010000001">
    <property type="protein sequence ID" value="MBP1985797.1"/>
    <property type="molecule type" value="Genomic_DNA"/>
</dbReference>
<dbReference type="CDD" id="cd04301">
    <property type="entry name" value="NAT_SF"/>
    <property type="match status" value="1"/>
</dbReference>
<evidence type="ECO:0000313" key="2">
    <source>
        <dbReference type="EMBL" id="MBP1985797.1"/>
    </source>
</evidence>
<dbReference type="GO" id="GO:0016747">
    <property type="term" value="F:acyltransferase activity, transferring groups other than amino-acyl groups"/>
    <property type="evidence" value="ECO:0007669"/>
    <property type="project" value="InterPro"/>
</dbReference>
<dbReference type="AlphaFoldDB" id="A0A8T4GRZ2"/>
<proteinExistence type="predicted"/>
<dbReference type="InterPro" id="IPR000182">
    <property type="entry name" value="GNAT_dom"/>
</dbReference>
<feature type="domain" description="N-acetyltransferase" evidence="1">
    <location>
        <begin position="15"/>
        <end position="174"/>
    </location>
</feature>
<dbReference type="SUPFAM" id="SSF55729">
    <property type="entry name" value="Acyl-CoA N-acyltransferases (Nat)"/>
    <property type="match status" value="1"/>
</dbReference>
<comment type="caution">
    <text evidence="2">The sequence shown here is derived from an EMBL/GenBank/DDBJ whole genome shotgun (WGS) entry which is preliminary data.</text>
</comment>
<sequence>MDLSDTPAFVDDEEIAIRAAVPGDLPTLAAFTADTWENGDYIADAFPRWMAADDPDTKTVVAVDLTADPLSADEVEGVDPTDVGDLPDDRPVGICQAVGLSEHEGWMQAMRVDPAYRGRGLSVAMNDAGFYWLYQTGRRVARNMVFSWNTGGLGTSRAGGYGPGTEFRWVKPEPDADAPETAGDAGSIAPDPDTAWSFWTSSDARDDLRGLALDTGESWALSELTRERLREAAEDDRLQVVSAADGGIGGFSYRTRTSEREEDDESFTRAEYGVAAWRDPDACEALLAAISRDAAAVGADRTRVLVPEDVRWVSDTAAAGVDIGDEPDFVMAADLTRRQWER</sequence>
<dbReference type="RefSeq" id="WP_321168766.1">
    <property type="nucleotide sequence ID" value="NZ_JAGGLC010000001.1"/>
</dbReference>
<dbReference type="Proteomes" id="UP000823736">
    <property type="component" value="Unassembled WGS sequence"/>
</dbReference>
<dbReference type="InterPro" id="IPR016181">
    <property type="entry name" value="Acyl_CoA_acyltransferase"/>
</dbReference>
<evidence type="ECO:0000313" key="3">
    <source>
        <dbReference type="Proteomes" id="UP000823736"/>
    </source>
</evidence>
<evidence type="ECO:0000259" key="1">
    <source>
        <dbReference type="PROSITE" id="PS51186"/>
    </source>
</evidence>
<dbReference type="PROSITE" id="PS51186">
    <property type="entry name" value="GNAT"/>
    <property type="match status" value="1"/>
</dbReference>
<gene>
    <name evidence="2" type="ORF">J2753_000270</name>
</gene>
<dbReference type="Gene3D" id="3.40.630.30">
    <property type="match status" value="1"/>
</dbReference>
<reference evidence="2" key="1">
    <citation type="submission" date="2021-03" db="EMBL/GenBank/DDBJ databases">
        <title>Genomic Encyclopedia of Type Strains, Phase IV (KMG-IV): sequencing the most valuable type-strain genomes for metagenomic binning, comparative biology and taxonomic classification.</title>
        <authorList>
            <person name="Goeker M."/>
        </authorList>
    </citation>
    <scope>NUCLEOTIDE SEQUENCE</scope>
    <source>
        <strain evidence="2">DSM 26232</strain>
    </source>
</reference>
<accession>A0A8T4GRZ2</accession>
<keyword evidence="3" id="KW-1185">Reference proteome</keyword>
<protein>
    <submittedName>
        <fullName evidence="2">GNAT superfamily N-acetyltransferase</fullName>
    </submittedName>
</protein>
<name>A0A8T4GRZ2_9EURY</name>